<dbReference type="EMBL" id="CP162601">
    <property type="protein sequence ID" value="XDK26233.1"/>
    <property type="molecule type" value="Genomic_DNA"/>
</dbReference>
<protein>
    <submittedName>
        <fullName evidence="1">PilZ domain-containing protein</fullName>
    </submittedName>
</protein>
<reference evidence="1" key="1">
    <citation type="submission" date="2024-07" db="EMBL/GenBank/DDBJ databases">
        <title>Genome Analysis of a Potential Novel Vibrio Species Secreting pH- and Thermo-stable Alginate Lyase and its Application in Producing Alginate Oligosaccharides.</title>
        <authorList>
            <person name="Huang H."/>
            <person name="Bao K."/>
        </authorList>
    </citation>
    <scope>NUCLEOTIDE SEQUENCE</scope>
    <source>
        <strain evidence="1">HB236076</strain>
    </source>
</reference>
<name>A0AB39HGF9_9VIBR</name>
<gene>
    <name evidence="1" type="ORF">AB0763_06230</name>
</gene>
<dbReference type="RefSeq" id="WP_306101599.1">
    <property type="nucleotide sequence ID" value="NZ_CP162601.1"/>
</dbReference>
<accession>A0AB39HGF9</accession>
<dbReference type="AlphaFoldDB" id="A0AB39HGF9"/>
<proteinExistence type="predicted"/>
<sequence length="124" mass="14427">MTSLQGAQRRQYFRLRYPKHARPVIRLEDRKFSVCESSEKGLRIMMGQMAANLYCGLQMKATLSLHDDNEVAVEGSILRFDDNEVVVILDKGLSFKDMVAEQRYVKQKFPNFFSAQRQSLQYVN</sequence>
<dbReference type="KEGG" id="vih:AB0763_06230"/>
<organism evidence="1">
    <name type="scientific">Vibrio sp. HB236076</name>
    <dbReference type="NCBI Taxonomy" id="3232307"/>
    <lineage>
        <taxon>Bacteria</taxon>
        <taxon>Pseudomonadati</taxon>
        <taxon>Pseudomonadota</taxon>
        <taxon>Gammaproteobacteria</taxon>
        <taxon>Vibrionales</taxon>
        <taxon>Vibrionaceae</taxon>
        <taxon>Vibrio</taxon>
    </lineage>
</organism>
<evidence type="ECO:0000313" key="1">
    <source>
        <dbReference type="EMBL" id="XDK26233.1"/>
    </source>
</evidence>